<dbReference type="RefSeq" id="WP_200269264.1">
    <property type="nucleotide sequence ID" value="NZ_JAENIJ010000009.1"/>
</dbReference>
<evidence type="ECO:0000256" key="1">
    <source>
        <dbReference type="SAM" id="MobiDB-lite"/>
    </source>
</evidence>
<gene>
    <name evidence="2" type="ORF">JIN85_07630</name>
</gene>
<dbReference type="AlphaFoldDB" id="A0A934SAF0"/>
<evidence type="ECO:0000313" key="2">
    <source>
        <dbReference type="EMBL" id="MBK1882279.1"/>
    </source>
</evidence>
<dbReference type="Proteomes" id="UP000603141">
    <property type="component" value="Unassembled WGS sequence"/>
</dbReference>
<comment type="caution">
    <text evidence="2">The sequence shown here is derived from an EMBL/GenBank/DDBJ whole genome shotgun (WGS) entry which is preliminary data.</text>
</comment>
<name>A0A934SAF0_9BACT</name>
<proteinExistence type="predicted"/>
<reference evidence="2" key="1">
    <citation type="submission" date="2021-01" db="EMBL/GenBank/DDBJ databases">
        <title>Modified the classification status of verrucomicrobia.</title>
        <authorList>
            <person name="Feng X."/>
        </authorList>
    </citation>
    <scope>NUCLEOTIDE SEQUENCE</scope>
    <source>
        <strain evidence="2">KCTC 22041</strain>
    </source>
</reference>
<protein>
    <submittedName>
        <fullName evidence="2">Uncharacterized protein</fullName>
    </submittedName>
</protein>
<accession>A0A934SAF0</accession>
<feature type="compositionally biased region" description="Basic and acidic residues" evidence="1">
    <location>
        <begin position="54"/>
        <end position="63"/>
    </location>
</feature>
<evidence type="ECO:0000313" key="3">
    <source>
        <dbReference type="Proteomes" id="UP000603141"/>
    </source>
</evidence>
<keyword evidence="3" id="KW-1185">Reference proteome</keyword>
<feature type="region of interest" description="Disordered" evidence="1">
    <location>
        <begin position="47"/>
        <end position="68"/>
    </location>
</feature>
<organism evidence="2 3">
    <name type="scientific">Luteolibacter pohnpeiensis</name>
    <dbReference type="NCBI Taxonomy" id="454153"/>
    <lineage>
        <taxon>Bacteria</taxon>
        <taxon>Pseudomonadati</taxon>
        <taxon>Verrucomicrobiota</taxon>
        <taxon>Verrucomicrobiia</taxon>
        <taxon>Verrucomicrobiales</taxon>
        <taxon>Verrucomicrobiaceae</taxon>
        <taxon>Luteolibacter</taxon>
    </lineage>
</organism>
<sequence>MRKIDSFLKKRLWICGVAGVLLGVAARQLIPERAEFSAEIGKPAEGNARRHLRAERNSSRGELHAGSGTRRLQEIVEADAGECERVVVEILQAHDPSRHIELETAFRRWMSFEKPLVVLERVKELAGPPPNPNHTDPELLIPDWADSFFQAWAATNYTEAIASSEEIKMFRKVRLSAVVEYRDPQIWSYFEKGNISLNLTDTSQSALFQLGYERPDLLNSLVVSDISPDVCKGLVAALAGGWAAADPVAANAWVRSLQLTESQRQQAIHAVIDQWIKIDPDAAGESLQDGDVSGTDPTASLLKNRDRNQLRLAAAADPFIDVKGLYRKLSGDHVDGEPIQQNWPAIEADGWYTPDPATSAREAEALPPGEIRDFLLRSIADIWVASDPDAALEFAQRNGIESQHLKESISDETMEQMISDPAAAFAGQAASVAIHPGSKADPYQIELLTWARIDPASAAKLALEESMNSENGTTLAASEFSNIVGFSWAKHDAGSAIEWMETLPDAESRAKAWGSIRSYAAAYDPELVFDTSLRNFDGEERERLLRSSLSDMRKSIGKPAALAQLETANLSEKERQALRQYLQGSE</sequence>
<dbReference type="EMBL" id="JAENIJ010000009">
    <property type="protein sequence ID" value="MBK1882279.1"/>
    <property type="molecule type" value="Genomic_DNA"/>
</dbReference>